<dbReference type="Proteomes" id="UP000322080">
    <property type="component" value="Unassembled WGS sequence"/>
</dbReference>
<proteinExistence type="inferred from homology"/>
<dbReference type="GO" id="GO:0016485">
    <property type="term" value="P:protein processing"/>
    <property type="evidence" value="ECO:0007669"/>
    <property type="project" value="TreeGrafter"/>
</dbReference>
<dbReference type="NCBIfam" id="TIGR00072">
    <property type="entry name" value="hydrog_prot"/>
    <property type="match status" value="1"/>
</dbReference>
<comment type="caution">
    <text evidence="5">The sequence shown here is derived from an EMBL/GenBank/DDBJ whole genome shotgun (WGS) entry which is preliminary data.</text>
</comment>
<dbReference type="GO" id="GO:0004190">
    <property type="term" value="F:aspartic-type endopeptidase activity"/>
    <property type="evidence" value="ECO:0007669"/>
    <property type="project" value="UniProtKB-KW"/>
</dbReference>
<organism evidence="5 6">
    <name type="scientific">Maritimibacter fusiformis</name>
    <dbReference type="NCBI Taxonomy" id="2603819"/>
    <lineage>
        <taxon>Bacteria</taxon>
        <taxon>Pseudomonadati</taxon>
        <taxon>Pseudomonadota</taxon>
        <taxon>Alphaproteobacteria</taxon>
        <taxon>Rhodobacterales</taxon>
        <taxon>Roseobacteraceae</taxon>
        <taxon>Maritimibacter</taxon>
    </lineage>
</organism>
<dbReference type="InterPro" id="IPR000671">
    <property type="entry name" value="Peptidase_A31"/>
</dbReference>
<evidence type="ECO:0000256" key="1">
    <source>
        <dbReference type="ARBA" id="ARBA00006814"/>
    </source>
</evidence>
<dbReference type="GO" id="GO:0008047">
    <property type="term" value="F:enzyme activator activity"/>
    <property type="evidence" value="ECO:0007669"/>
    <property type="project" value="InterPro"/>
</dbReference>
<sequence>MRIGTVRHICVTFRLVRHSPATMVADMSQDNATILVLGLGNTLLTDEAVGVRVAEHIADLPEAAKLGIRALDGGTMGLTLLVEMEDADAMVVIDAAYLQKPPGTVELFEGERMDHFLRTRGRNPHDIGLDDMLDGLRLRGAVPDRRALVGVQPAALTVGEHMTPAVAEAVPRAAEVVLALVRGWVAQPAS</sequence>
<comment type="similarity">
    <text evidence="1">Belongs to the peptidase A31 family.</text>
</comment>
<keyword evidence="2 5" id="KW-0645">Protease</keyword>
<dbReference type="EMBL" id="VSIY01000004">
    <property type="protein sequence ID" value="TYB82511.1"/>
    <property type="molecule type" value="Genomic_DNA"/>
</dbReference>
<keyword evidence="3" id="KW-0064">Aspartyl protease</keyword>
<dbReference type="SUPFAM" id="SSF53163">
    <property type="entry name" value="HybD-like"/>
    <property type="match status" value="1"/>
</dbReference>
<keyword evidence="6" id="KW-1185">Reference proteome</keyword>
<evidence type="ECO:0000256" key="4">
    <source>
        <dbReference type="ARBA" id="ARBA00022801"/>
    </source>
</evidence>
<dbReference type="Gene3D" id="3.40.50.1450">
    <property type="entry name" value="HybD-like"/>
    <property type="match status" value="1"/>
</dbReference>
<reference evidence="5 6" key="1">
    <citation type="submission" date="2019-08" db="EMBL/GenBank/DDBJ databases">
        <title>Identification of a novel species of the genus Boseongicola.</title>
        <authorList>
            <person name="Zhang X.-Q."/>
        </authorList>
    </citation>
    <scope>NUCLEOTIDE SEQUENCE [LARGE SCALE GENOMIC DNA]</scope>
    <source>
        <strain evidence="5 6">HY14</strain>
    </source>
</reference>
<name>A0A5D0RPL8_9RHOB</name>
<evidence type="ECO:0000313" key="6">
    <source>
        <dbReference type="Proteomes" id="UP000322080"/>
    </source>
</evidence>
<accession>A0A5D0RPL8</accession>
<dbReference type="PANTHER" id="PTHR30302">
    <property type="entry name" value="HYDROGENASE 1 MATURATION PROTEASE"/>
    <property type="match status" value="1"/>
</dbReference>
<dbReference type="PRINTS" id="PR00446">
    <property type="entry name" value="HYDRGNUPTAKE"/>
</dbReference>
<dbReference type="AlphaFoldDB" id="A0A5D0RPL8"/>
<evidence type="ECO:0000256" key="2">
    <source>
        <dbReference type="ARBA" id="ARBA00022670"/>
    </source>
</evidence>
<evidence type="ECO:0000256" key="3">
    <source>
        <dbReference type="ARBA" id="ARBA00022750"/>
    </source>
</evidence>
<dbReference type="InterPro" id="IPR023430">
    <property type="entry name" value="Pept_HybD-like_dom_sf"/>
</dbReference>
<dbReference type="Pfam" id="PF01750">
    <property type="entry name" value="HycI"/>
    <property type="match status" value="1"/>
</dbReference>
<dbReference type="PANTHER" id="PTHR30302:SF1">
    <property type="entry name" value="HYDROGENASE 2 MATURATION PROTEASE"/>
    <property type="match status" value="1"/>
</dbReference>
<keyword evidence="4" id="KW-0378">Hydrolase</keyword>
<gene>
    <name evidence="5" type="ORF">FVF75_07295</name>
</gene>
<protein>
    <submittedName>
        <fullName evidence="5">Hydrogenase maturation protease</fullName>
    </submittedName>
</protein>
<evidence type="ECO:0000313" key="5">
    <source>
        <dbReference type="EMBL" id="TYB82511.1"/>
    </source>
</evidence>